<dbReference type="InterPro" id="IPR002616">
    <property type="entry name" value="tRNA_ribo_trans-like"/>
</dbReference>
<evidence type="ECO:0000259" key="2">
    <source>
        <dbReference type="Pfam" id="PF01702"/>
    </source>
</evidence>
<dbReference type="Pfam" id="PF01702">
    <property type="entry name" value="TGT"/>
    <property type="match status" value="2"/>
</dbReference>
<evidence type="ECO:0000256" key="1">
    <source>
        <dbReference type="SAM" id="MobiDB-lite"/>
    </source>
</evidence>
<keyword evidence="3" id="KW-0808">Transferase</keyword>
<dbReference type="AlphaFoldDB" id="F1L5L0"/>
<dbReference type="InterPro" id="IPR050852">
    <property type="entry name" value="Queuine_tRNA-ribosyltrfase"/>
</dbReference>
<dbReference type="GO" id="GO:0016740">
    <property type="term" value="F:transferase activity"/>
    <property type="evidence" value="ECO:0007669"/>
    <property type="project" value="UniProtKB-KW"/>
</dbReference>
<accession>F1L5L0</accession>
<dbReference type="Gene3D" id="3.20.20.105">
    <property type="entry name" value="Queuine tRNA-ribosyltransferase-like"/>
    <property type="match status" value="2"/>
</dbReference>
<dbReference type="InterPro" id="IPR036511">
    <property type="entry name" value="TGT-like_sf"/>
</dbReference>
<feature type="region of interest" description="Disordered" evidence="1">
    <location>
        <begin position="250"/>
        <end position="282"/>
    </location>
</feature>
<organism evidence="3">
    <name type="scientific">Ascaris suum</name>
    <name type="common">Pig roundworm</name>
    <name type="synonym">Ascaris lumbricoides</name>
    <dbReference type="NCBI Taxonomy" id="6253"/>
    <lineage>
        <taxon>Eukaryota</taxon>
        <taxon>Metazoa</taxon>
        <taxon>Ecdysozoa</taxon>
        <taxon>Nematoda</taxon>
        <taxon>Chromadorea</taxon>
        <taxon>Rhabditida</taxon>
        <taxon>Spirurina</taxon>
        <taxon>Ascaridomorpha</taxon>
        <taxon>Ascaridoidea</taxon>
        <taxon>Ascarididae</taxon>
        <taxon>Ascaris</taxon>
    </lineage>
</organism>
<feature type="compositionally biased region" description="Polar residues" evidence="1">
    <location>
        <begin position="266"/>
        <end position="282"/>
    </location>
</feature>
<dbReference type="PANTHER" id="PTHR46064:SF1">
    <property type="entry name" value="QUEUINE TRNA-RIBOSYLTRANSFERASE ACCESSORY SUBUNIT 2"/>
    <property type="match status" value="1"/>
</dbReference>
<protein>
    <submittedName>
        <fullName evidence="3">Queuine tRNA-ribosyltransferase subunit tgt-2</fullName>
    </submittedName>
</protein>
<feature type="domain" description="tRNA-guanine(15) transglycosylase-like" evidence="2">
    <location>
        <begin position="220"/>
        <end position="456"/>
    </location>
</feature>
<name>F1L5L0_ASCSU</name>
<proteinExistence type="evidence at transcript level"/>
<feature type="compositionally biased region" description="Low complexity" evidence="1">
    <location>
        <begin position="251"/>
        <end position="265"/>
    </location>
</feature>
<dbReference type="NCBIfam" id="TIGR00449">
    <property type="entry name" value="tgt_general"/>
    <property type="match status" value="1"/>
</dbReference>
<feature type="domain" description="tRNA-guanine(15) transglycosylase-like" evidence="2">
    <location>
        <begin position="13"/>
        <end position="209"/>
    </location>
</feature>
<sequence>MVKFVVESGTALGRIGRITSWGDVQLDHRTPSCMLYTRAGHIPHLTWQVFTEWLHLLQQPIFQLTLPSIFESLSVVEKFGKGYAAFCAMPKDSATHLSILDPLGRIESGFNDNKSISIWTKAGRRSIDVTALRRSVLACGPCTMETLLDYDTPRECTNKRLTKAVTRTLRFFNETLELSTPLKKPTVVSLGGGFSGFHRERCATELGQSPHASAFAIDLMQFANRPSAKYSREERRAAKRKAAKCLKECSESSSSKGNGSQSVQNEDSIQNGGNAGSQSNFSEQARNVDCDQVKKDHDLMQQAKQTSSTEIASIFDEMEIEQLLTRVLRHIPSTSLRYTSGAFSPSEVVVLTRLGIDLFDSAYAILLAEQGQMMMLNKEFPVDASFSILDFNDKKFADDFTRPCENCQCYTCSHYTKGYLRHLRDTDEMLGPILLVIHNLQEYERMFALIRKRIEETHGNG</sequence>
<dbReference type="EMBL" id="JI171829">
    <property type="protein sequence ID" value="ADY45414.1"/>
    <property type="molecule type" value="mRNA"/>
</dbReference>
<reference evidence="3" key="1">
    <citation type="journal article" date="2011" name="Genome Res.">
        <title>Deep small RNA sequencing from the nematode Ascaris reveals conservation, functional diversification, and novel developmental profiles.</title>
        <authorList>
            <person name="Wang J."/>
            <person name="Czech B."/>
            <person name="Crunk A."/>
            <person name="Wallace A."/>
            <person name="Mitreva M."/>
            <person name="Hannon G.J."/>
            <person name="Davis R.E."/>
        </authorList>
    </citation>
    <scope>NUCLEOTIDE SEQUENCE</scope>
</reference>
<evidence type="ECO:0000313" key="3">
    <source>
        <dbReference type="EMBL" id="ADY45414.1"/>
    </source>
</evidence>
<dbReference type="GO" id="GO:0006400">
    <property type="term" value="P:tRNA modification"/>
    <property type="evidence" value="ECO:0007669"/>
    <property type="project" value="InterPro"/>
</dbReference>
<dbReference type="SUPFAM" id="SSF51713">
    <property type="entry name" value="tRNA-guanine transglycosylase"/>
    <property type="match status" value="1"/>
</dbReference>
<dbReference type="PANTHER" id="PTHR46064">
    <property type="entry name" value="QUEUINE TRNA-RIBOSYLTRANSFERASE ACCESSORY SUBUNIT 2"/>
    <property type="match status" value="1"/>
</dbReference>